<accession>A0AAE3QP61</accession>
<dbReference type="AlphaFoldDB" id="A0AAE3QP61"/>
<evidence type="ECO:0000313" key="6">
    <source>
        <dbReference type="Proteomes" id="UP001241110"/>
    </source>
</evidence>
<dbReference type="Pfam" id="PF04577">
    <property type="entry name" value="Glyco_transf_61"/>
    <property type="match status" value="1"/>
</dbReference>
<evidence type="ECO:0000256" key="2">
    <source>
        <dbReference type="ARBA" id="ARBA00022679"/>
    </source>
</evidence>
<gene>
    <name evidence="5" type="ORF">QNI16_08650</name>
</gene>
<keyword evidence="2 5" id="KW-0808">Transferase</keyword>
<dbReference type="EC" id="2.4.-.-" evidence="5"/>
<evidence type="ECO:0000313" key="5">
    <source>
        <dbReference type="EMBL" id="MDJ1480551.1"/>
    </source>
</evidence>
<evidence type="ECO:0000259" key="4">
    <source>
        <dbReference type="Pfam" id="PF04577"/>
    </source>
</evidence>
<proteinExistence type="predicted"/>
<reference evidence="5" key="1">
    <citation type="submission" date="2023-05" db="EMBL/GenBank/DDBJ databases">
        <authorList>
            <person name="Zhang X."/>
        </authorList>
    </citation>
    <scope>NUCLEOTIDE SEQUENCE</scope>
    <source>
        <strain evidence="5">YF14B1</strain>
    </source>
</reference>
<dbReference type="EMBL" id="JASJOS010000003">
    <property type="protein sequence ID" value="MDJ1480551.1"/>
    <property type="molecule type" value="Genomic_DNA"/>
</dbReference>
<dbReference type="InterPro" id="IPR007657">
    <property type="entry name" value="Glycosyltransferase_61"/>
</dbReference>
<organism evidence="5 6">
    <name type="scientific">Xanthocytophaga flava</name>
    <dbReference type="NCBI Taxonomy" id="3048013"/>
    <lineage>
        <taxon>Bacteria</taxon>
        <taxon>Pseudomonadati</taxon>
        <taxon>Bacteroidota</taxon>
        <taxon>Cytophagia</taxon>
        <taxon>Cytophagales</taxon>
        <taxon>Rhodocytophagaceae</taxon>
        <taxon>Xanthocytophaga</taxon>
    </lineage>
</organism>
<comment type="caution">
    <text evidence="5">The sequence shown here is derived from an EMBL/GenBank/DDBJ whole genome shotgun (WGS) entry which is preliminary data.</text>
</comment>
<dbReference type="PANTHER" id="PTHR20961">
    <property type="entry name" value="GLYCOSYLTRANSFERASE"/>
    <property type="match status" value="1"/>
</dbReference>
<keyword evidence="3" id="KW-0325">Glycoprotein</keyword>
<keyword evidence="1 5" id="KW-0328">Glycosyltransferase</keyword>
<evidence type="ECO:0000256" key="1">
    <source>
        <dbReference type="ARBA" id="ARBA00022676"/>
    </source>
</evidence>
<sequence length="406" mass="46643">MQTKPFKKKLSRKLKKTYYALTGKVKPKSVVALSLENAQAAYGSRSDVSIHRFFLENEFELKKPKFLAEDALFKGYKSTFPTKGANYDAVLLEIRNPNFSFQYNHLVDDENRPIYEPRVRFDELPIQHEYLLDPPKISGTVAYFSNTVPNQYGHWLQTQLPLLLSYWETFGKENIDYYYIGECPIVDFVEESFAKMGIRREQIINFSCRADRSLISMKFRDIDKINSMRTGFELDSHSVQFLQKNLFKPATPAYEGQFAKKIFVMRGNVKFRKELNLPEVKAALEPHGFTFVSMEGKTMQQEADIFGNADVIIAVHGSALHNTIFSRPGTKVVEIFPYDYFEASNFVISNYGGFDYYYMIGEPLGSDTNPNTYEDRNITDIRVDAKKLLRLCEEADILAGVTSSAV</sequence>
<dbReference type="Proteomes" id="UP001241110">
    <property type="component" value="Unassembled WGS sequence"/>
</dbReference>
<feature type="domain" description="Glycosyltransferase 61 catalytic" evidence="4">
    <location>
        <begin position="152"/>
        <end position="333"/>
    </location>
</feature>
<dbReference type="GO" id="GO:0016757">
    <property type="term" value="F:glycosyltransferase activity"/>
    <property type="evidence" value="ECO:0007669"/>
    <property type="project" value="UniProtKB-KW"/>
</dbReference>
<dbReference type="InterPro" id="IPR049625">
    <property type="entry name" value="Glyco_transf_61_cat"/>
</dbReference>
<dbReference type="RefSeq" id="WP_313977315.1">
    <property type="nucleotide sequence ID" value="NZ_JASJOS010000003.1"/>
</dbReference>
<name>A0AAE3QP61_9BACT</name>
<protein>
    <submittedName>
        <fullName evidence="5">Glycosyltransferase family 61 protein</fullName>
        <ecNumber evidence="5">2.4.-.-</ecNumber>
    </submittedName>
</protein>
<evidence type="ECO:0000256" key="3">
    <source>
        <dbReference type="ARBA" id="ARBA00023180"/>
    </source>
</evidence>